<name>A0A4Q8L4C4_9GAMM</name>
<evidence type="ECO:0000313" key="8">
    <source>
        <dbReference type="EMBL" id="TAA20121.1"/>
    </source>
</evidence>
<evidence type="ECO:0000256" key="4">
    <source>
        <dbReference type="ARBA" id="ARBA00022989"/>
    </source>
</evidence>
<gene>
    <name evidence="8" type="ORF">EA660_19000</name>
</gene>
<dbReference type="AlphaFoldDB" id="A0A4Q8L4C4"/>
<proteinExistence type="predicted"/>
<dbReference type="EMBL" id="SHMC01000011">
    <property type="protein sequence ID" value="TAA20121.1"/>
    <property type="molecule type" value="Genomic_DNA"/>
</dbReference>
<feature type="transmembrane region" description="Helical" evidence="6">
    <location>
        <begin position="286"/>
        <end position="306"/>
    </location>
</feature>
<protein>
    <submittedName>
        <fullName evidence="8">ABC transporter permease</fullName>
    </submittedName>
</protein>
<evidence type="ECO:0000256" key="6">
    <source>
        <dbReference type="SAM" id="Phobius"/>
    </source>
</evidence>
<accession>A0A4Q8L4C4</accession>
<dbReference type="InterPro" id="IPR051449">
    <property type="entry name" value="ABC-2_transporter_component"/>
</dbReference>
<dbReference type="PANTHER" id="PTHR30294:SF46">
    <property type="entry name" value="ABC TRANSPORTER PERMEASE"/>
    <property type="match status" value="1"/>
</dbReference>
<comment type="subcellular location">
    <subcellularLocation>
        <location evidence="1">Cell membrane</location>
        <topology evidence="1">Multi-pass membrane protein</topology>
    </subcellularLocation>
</comment>
<evidence type="ECO:0000256" key="2">
    <source>
        <dbReference type="ARBA" id="ARBA00022475"/>
    </source>
</evidence>
<keyword evidence="5 6" id="KW-0472">Membrane</keyword>
<evidence type="ECO:0000256" key="3">
    <source>
        <dbReference type="ARBA" id="ARBA00022692"/>
    </source>
</evidence>
<dbReference type="PANTHER" id="PTHR30294">
    <property type="entry name" value="MEMBRANE COMPONENT OF ABC TRANSPORTER YHHJ-RELATED"/>
    <property type="match status" value="1"/>
</dbReference>
<dbReference type="Proteomes" id="UP000292627">
    <property type="component" value="Unassembled WGS sequence"/>
</dbReference>
<dbReference type="Pfam" id="PF12698">
    <property type="entry name" value="ABC2_membrane_3"/>
    <property type="match status" value="1"/>
</dbReference>
<organism evidence="8 9">
    <name type="scientific">Pseudoxanthomonas winnipegensis</name>
    <dbReference type="NCBI Taxonomy" id="2480810"/>
    <lineage>
        <taxon>Bacteria</taxon>
        <taxon>Pseudomonadati</taxon>
        <taxon>Pseudomonadota</taxon>
        <taxon>Gammaproteobacteria</taxon>
        <taxon>Lysobacterales</taxon>
        <taxon>Lysobacteraceae</taxon>
        <taxon>Pseudoxanthomonas</taxon>
    </lineage>
</organism>
<comment type="caution">
    <text evidence="8">The sequence shown here is derived from an EMBL/GenBank/DDBJ whole genome shotgun (WGS) entry which is preliminary data.</text>
</comment>
<feature type="transmembrane region" description="Helical" evidence="6">
    <location>
        <begin position="214"/>
        <end position="238"/>
    </location>
</feature>
<evidence type="ECO:0000259" key="7">
    <source>
        <dbReference type="Pfam" id="PF12698"/>
    </source>
</evidence>
<evidence type="ECO:0000313" key="9">
    <source>
        <dbReference type="Proteomes" id="UP000292627"/>
    </source>
</evidence>
<sequence>MSRFAAAFGQMLRDILRDRYAVASMIGAVVLYSVFYPAAYRNQVASNLPVAVVDQDHGALSRDVRRRLDAVRGVRIAGTEPSLAQARRGLEQGRYEGLIVIPAGFERDLMRGVTAHLVVQGDGAYLSRGSNVVAGASDAITAAVNDALRSRAKSIPPPERPPFALVQRPLFNTREGYGSGVVPGVAELIVHQTVVIGIGVVLGGRRRALGRRLCYGPAEIAGMLAATLCIGLPALLYYSGFTFWVQDYPRGGNLYGLLVASPLFVSATGLLGMTLGSFFSTRERAFQCVTAVSLVLFFLANLTWPWSSTPPALRWLAGLLPTTSGINALVAFNQMGASLEEASGPLLNLLVLILLYGALSLWRFR</sequence>
<feature type="transmembrane region" description="Helical" evidence="6">
    <location>
        <begin position="20"/>
        <end position="39"/>
    </location>
</feature>
<dbReference type="RefSeq" id="WP_130553016.1">
    <property type="nucleotide sequence ID" value="NZ_SHMC01000011.1"/>
</dbReference>
<keyword evidence="4 6" id="KW-1133">Transmembrane helix</keyword>
<evidence type="ECO:0000256" key="1">
    <source>
        <dbReference type="ARBA" id="ARBA00004651"/>
    </source>
</evidence>
<dbReference type="Gene3D" id="3.40.1710.10">
    <property type="entry name" value="abc type-2 transporter like domain"/>
    <property type="match status" value="1"/>
</dbReference>
<keyword evidence="2" id="KW-1003">Cell membrane</keyword>
<evidence type="ECO:0000256" key="5">
    <source>
        <dbReference type="ARBA" id="ARBA00023136"/>
    </source>
</evidence>
<feature type="domain" description="ABC-2 type transporter transmembrane" evidence="7">
    <location>
        <begin position="25"/>
        <end position="362"/>
    </location>
</feature>
<keyword evidence="3 6" id="KW-0812">Transmembrane</keyword>
<feature type="transmembrane region" description="Helical" evidence="6">
    <location>
        <begin position="258"/>
        <end position="279"/>
    </location>
</feature>
<dbReference type="GO" id="GO:0140359">
    <property type="term" value="F:ABC-type transporter activity"/>
    <property type="evidence" value="ECO:0007669"/>
    <property type="project" value="InterPro"/>
</dbReference>
<dbReference type="GO" id="GO:0005886">
    <property type="term" value="C:plasma membrane"/>
    <property type="evidence" value="ECO:0007669"/>
    <property type="project" value="UniProtKB-SubCell"/>
</dbReference>
<reference evidence="8 9" key="1">
    <citation type="submission" date="2019-02" db="EMBL/GenBank/DDBJ databases">
        <title>WGS of Pseudoxanthomonas species novum from clinical isolates.</title>
        <authorList>
            <person name="Bernier A.-M."/>
            <person name="Bernard K."/>
            <person name="Vachon A."/>
        </authorList>
    </citation>
    <scope>NUCLEOTIDE SEQUENCE [LARGE SCALE GENOMIC DNA]</scope>
    <source>
        <strain evidence="8 9">NML171200</strain>
    </source>
</reference>
<dbReference type="OrthoDB" id="9811522at2"/>
<feature type="transmembrane region" description="Helical" evidence="6">
    <location>
        <begin position="181"/>
        <end position="202"/>
    </location>
</feature>
<feature type="transmembrane region" description="Helical" evidence="6">
    <location>
        <begin position="344"/>
        <end position="364"/>
    </location>
</feature>
<dbReference type="InterPro" id="IPR013525">
    <property type="entry name" value="ABC2_TM"/>
</dbReference>